<gene>
    <name evidence="1" type="ORF">H2B05_07870</name>
</gene>
<dbReference type="EMBL" id="JACENC010000306">
    <property type="protein sequence ID" value="MBA4454836.1"/>
    <property type="molecule type" value="Genomic_DNA"/>
</dbReference>
<proteinExistence type="predicted"/>
<evidence type="ECO:0000313" key="1">
    <source>
        <dbReference type="EMBL" id="MBA4454836.1"/>
    </source>
</evidence>
<protein>
    <submittedName>
        <fullName evidence="1">Thiolase domain-containing protein</fullName>
    </submittedName>
</protein>
<reference evidence="1 2" key="1">
    <citation type="journal article" date="2020" name="Appl. Environ. Microbiol.">
        <title>Genomic Characteristics of a Novel Species of Ammonia-Oxidizing Archaea from the Jiulong River Estuary.</title>
        <authorList>
            <person name="Zou D."/>
            <person name="Wan R."/>
            <person name="Han L."/>
            <person name="Xu M.N."/>
            <person name="Liu Y."/>
            <person name="Liu H."/>
            <person name="Kao S.J."/>
            <person name="Li M."/>
        </authorList>
    </citation>
    <scope>NUCLEOTIDE SEQUENCE [LARGE SCALE GENOMIC DNA]</scope>
    <source>
        <strain evidence="1">W2bin3</strain>
    </source>
</reference>
<accession>A0AC60W5L8</accession>
<comment type="caution">
    <text evidence="1">The sequence shown here is derived from an EMBL/GenBank/DDBJ whole genome shotgun (WGS) entry which is preliminary data.</text>
</comment>
<sequence>MEKVCVLGAGSTKYGKLSDSIADITTQASVDAIESAGIDPKEVDASYISNVFGIADKQVHLGPVLMSNLGISDKPSLSIESACGSGSVAFREAFANVAAGFYDCLVVTGVEKVTHTGTEWTTTYFSYCSDFFYEGQAGASFPGLFASMARAYLTEFDATEEDFARVAVKNHDNGLLNPKAHMHKKISVEDVMNSAVVASPLKLFDCCPFSDGASSVILCSEKFAKEHSKDYVEVIGSGRGGSPAALQGREHMTTIPSTKLAAEKAYKMAGVTAKDIDFAEVHDCFTIAEVVDTEDLGFFEKGQGVQAVREGRTKLNSDISINPSGGLKSKGHPIGATGVGQVAEVFDQLTGKAGERTVKDAKIGLTHNFGATGASCAVHVFQSV</sequence>
<dbReference type="Proteomes" id="UP000526786">
    <property type="component" value="Unassembled WGS sequence"/>
</dbReference>
<name>A0AC60W5L8_9ARCH</name>
<organism evidence="1 2">
    <name type="scientific">Candidatus Nitrosomaritimum aestuariumsis</name>
    <dbReference type="NCBI Taxonomy" id="3342354"/>
    <lineage>
        <taxon>Archaea</taxon>
        <taxon>Nitrososphaerota</taxon>
        <taxon>Nitrososphaeria</taxon>
        <taxon>Nitrosopumilales</taxon>
        <taxon>Nitrosopumilaceae</taxon>
        <taxon>Candidatus Nitrosomaritimum</taxon>
    </lineage>
</organism>
<evidence type="ECO:0000313" key="2">
    <source>
        <dbReference type="Proteomes" id="UP000526786"/>
    </source>
</evidence>